<evidence type="ECO:0000313" key="7">
    <source>
        <dbReference type="Proteomes" id="UP001056455"/>
    </source>
</evidence>
<name>A0ABY4YYL9_9MICO</name>
<evidence type="ECO:0000256" key="3">
    <source>
        <dbReference type="ARBA" id="ARBA00023163"/>
    </source>
</evidence>
<evidence type="ECO:0000259" key="5">
    <source>
        <dbReference type="PROSITE" id="PS50043"/>
    </source>
</evidence>
<dbReference type="InterPro" id="IPR036388">
    <property type="entry name" value="WH-like_DNA-bd_sf"/>
</dbReference>
<dbReference type="InterPro" id="IPR000792">
    <property type="entry name" value="Tscrpt_reg_LuxR_C"/>
</dbReference>
<dbReference type="Gene3D" id="1.10.10.10">
    <property type="entry name" value="Winged helix-like DNA-binding domain superfamily/Winged helix DNA-binding domain"/>
    <property type="match status" value="1"/>
</dbReference>
<evidence type="ECO:0000256" key="2">
    <source>
        <dbReference type="ARBA" id="ARBA00023125"/>
    </source>
</evidence>
<dbReference type="PROSITE" id="PS00622">
    <property type="entry name" value="HTH_LUXR_1"/>
    <property type="match status" value="1"/>
</dbReference>
<dbReference type="SMART" id="SM00421">
    <property type="entry name" value="HTH_LUXR"/>
    <property type="match status" value="1"/>
</dbReference>
<gene>
    <name evidence="6" type="ORF">NF556_09400</name>
</gene>
<dbReference type="InterPro" id="IPR016032">
    <property type="entry name" value="Sig_transdc_resp-reg_C-effctor"/>
</dbReference>
<dbReference type="Proteomes" id="UP001056455">
    <property type="component" value="Chromosome"/>
</dbReference>
<dbReference type="PANTHER" id="PTHR44688">
    <property type="entry name" value="DNA-BINDING TRANSCRIPTIONAL ACTIVATOR DEVR_DOSR"/>
    <property type="match status" value="1"/>
</dbReference>
<dbReference type="PANTHER" id="PTHR44688:SF16">
    <property type="entry name" value="DNA-BINDING TRANSCRIPTIONAL ACTIVATOR DEVR_DOSR"/>
    <property type="match status" value="1"/>
</dbReference>
<dbReference type="EMBL" id="CP099489">
    <property type="protein sequence ID" value="USQ81841.1"/>
    <property type="molecule type" value="Genomic_DNA"/>
</dbReference>
<dbReference type="RefSeq" id="WP_252595377.1">
    <property type="nucleotide sequence ID" value="NZ_CP099489.1"/>
</dbReference>
<feature type="region of interest" description="Disordered" evidence="4">
    <location>
        <begin position="776"/>
        <end position="797"/>
    </location>
</feature>
<dbReference type="SUPFAM" id="SSF46894">
    <property type="entry name" value="C-terminal effector domain of the bipartite response regulators"/>
    <property type="match status" value="1"/>
</dbReference>
<reference evidence="6" key="1">
    <citation type="submission" date="2022-06" db="EMBL/GenBank/DDBJ databases">
        <title>Ornithinimicrobium HY1793.</title>
        <authorList>
            <person name="Huang Y."/>
        </authorList>
    </citation>
    <scope>NUCLEOTIDE SEQUENCE</scope>
    <source>
        <strain evidence="6">HY1793</strain>
    </source>
</reference>
<dbReference type="PROSITE" id="PS50043">
    <property type="entry name" value="HTH_LUXR_2"/>
    <property type="match status" value="1"/>
</dbReference>
<dbReference type="PRINTS" id="PR00038">
    <property type="entry name" value="HTHLUXR"/>
</dbReference>
<dbReference type="CDD" id="cd06170">
    <property type="entry name" value="LuxR_C_like"/>
    <property type="match status" value="1"/>
</dbReference>
<keyword evidence="2" id="KW-0238">DNA-binding</keyword>
<evidence type="ECO:0000256" key="4">
    <source>
        <dbReference type="SAM" id="MobiDB-lite"/>
    </source>
</evidence>
<dbReference type="Pfam" id="PF00196">
    <property type="entry name" value="GerE"/>
    <property type="match status" value="1"/>
</dbReference>
<keyword evidence="7" id="KW-1185">Reference proteome</keyword>
<evidence type="ECO:0000256" key="1">
    <source>
        <dbReference type="ARBA" id="ARBA00023015"/>
    </source>
</evidence>
<keyword evidence="3" id="KW-0804">Transcription</keyword>
<organism evidence="6 7">
    <name type="scientific">Ornithinimicrobium faecis</name>
    <dbReference type="NCBI Taxonomy" id="2934158"/>
    <lineage>
        <taxon>Bacteria</taxon>
        <taxon>Bacillati</taxon>
        <taxon>Actinomycetota</taxon>
        <taxon>Actinomycetes</taxon>
        <taxon>Micrococcales</taxon>
        <taxon>Ornithinimicrobiaceae</taxon>
        <taxon>Ornithinimicrobium</taxon>
    </lineage>
</organism>
<keyword evidence="1" id="KW-0805">Transcription regulation</keyword>
<evidence type="ECO:0000313" key="6">
    <source>
        <dbReference type="EMBL" id="USQ81841.1"/>
    </source>
</evidence>
<feature type="region of interest" description="Disordered" evidence="4">
    <location>
        <begin position="369"/>
        <end position="417"/>
    </location>
</feature>
<protein>
    <submittedName>
        <fullName evidence="6">LuxR C-terminal-related transcriptional regulator</fullName>
    </submittedName>
</protein>
<sequence length="797" mass="85355">MPHPAAGLQPVAEALHLLGDDQAGHGRLVLVDGFHLLSPADAKIVVEWLQQQRFTDTVVVVGVHPIECAPDQGQLLSVIGPTTGIDLPRMGTDQLTAVLSQRHPHCLPQSLAQISRFARGIPALAMEAADHHCIQARTDGHGDPLERSLELAVLRVSVPILARHGAEDFHLGLAAALAAPEGSVGDIATVIDHAEPSRVEALLKQIGLLGGDDDRAAIVRSAVLGGTDPEHLQPAAVVALDLLERADAPPERVLELVELLGPQDGDYLGVARRAVEGFLDRGMEDRALDLALQALRRSRCPNVIAWARSVALSLALSRDWARARKMMLAGGPDDGLVRELVASGELSPEFSLDASHAVGLVTEALLAESVSPAQPEPRSPEPLSSEPPHPESLDPETLNPQRLGSEPRIQPSPLPDTACDSALVMHHHLLAGRVLDPRHLRPLLARSGPVRSVELSSLLAGALRGSAAEARLRQMEERLTSSVGTFGVGAHRAALLAATHLCLANHQDALGWCNIATITAGPDELSSKGLGHTIAALAQLREGDLADALTHAETAQQIFGSLHAEHLAAFASFVIAHTRIEGGQEGELPAAPEDRWHPVLQIYGTYVRARHLVATGTVDDGVTQLFRVGRHLEKAGLANPTLVNWRPHLIAVFRGGHKDDYANIVEEDLLKAMRAWHRVNPVSALSRNRVLGCRATELVACESALVATEPESAGEQAELSEAEARVVRLVVQGQSNREVARELYLSKRTIDTHLSNVYRKLGLSSRSELTAHLRDAGTSLPDPLQDQRARGLAPLYG</sequence>
<accession>A0ABY4YYL9</accession>
<feature type="domain" description="HTH luxR-type" evidence="5">
    <location>
        <begin position="712"/>
        <end position="777"/>
    </location>
</feature>
<proteinExistence type="predicted"/>